<dbReference type="Pfam" id="PF00994">
    <property type="entry name" value="MoCF_biosynth"/>
    <property type="match status" value="2"/>
</dbReference>
<evidence type="ECO:0000313" key="15">
    <source>
        <dbReference type="EMBL" id="TRY78236.1"/>
    </source>
</evidence>
<dbReference type="GO" id="GO:0072579">
    <property type="term" value="P:glycine receptor clustering"/>
    <property type="evidence" value="ECO:0007669"/>
    <property type="project" value="TreeGrafter"/>
</dbReference>
<dbReference type="NCBIfam" id="TIGR00177">
    <property type="entry name" value="molyb_syn"/>
    <property type="match status" value="1"/>
</dbReference>
<dbReference type="AlphaFoldDB" id="A0A553PKN2"/>
<accession>A0A553PKN2</accession>
<dbReference type="GO" id="GO:0030425">
    <property type="term" value="C:dendrite"/>
    <property type="evidence" value="ECO:0007669"/>
    <property type="project" value="TreeGrafter"/>
</dbReference>
<dbReference type="SUPFAM" id="SSF63867">
    <property type="entry name" value="MoeA C-terminal domain-like"/>
    <property type="match status" value="1"/>
</dbReference>
<dbReference type="Gene3D" id="3.30.2350.10">
    <property type="entry name" value="Pseudouridine synthase"/>
    <property type="match status" value="1"/>
</dbReference>
<dbReference type="FunFam" id="2.40.340.10:FF:000007">
    <property type="entry name" value="Molybdopterin molybdenumtransferase"/>
    <property type="match status" value="1"/>
</dbReference>
<dbReference type="FunFam" id="2.170.190.11:FF:000001">
    <property type="entry name" value="Molybdopterin molybdenumtransferase"/>
    <property type="match status" value="1"/>
</dbReference>
<dbReference type="InterPro" id="IPR036688">
    <property type="entry name" value="MoeA_C_domain_IV_sf"/>
</dbReference>
<dbReference type="Pfam" id="PF03454">
    <property type="entry name" value="MoeA_C"/>
    <property type="match status" value="1"/>
</dbReference>
<dbReference type="GO" id="GO:0003723">
    <property type="term" value="F:RNA binding"/>
    <property type="evidence" value="ECO:0007669"/>
    <property type="project" value="InterPro"/>
</dbReference>
<dbReference type="SMART" id="SM00852">
    <property type="entry name" value="MoCF_biosynth"/>
    <property type="match status" value="2"/>
</dbReference>
<name>A0A553PKN2_TIGCA</name>
<evidence type="ECO:0000256" key="3">
    <source>
        <dbReference type="ARBA" id="ARBA00007589"/>
    </source>
</evidence>
<comment type="similarity">
    <text evidence="4">In the C-terminal section; belongs to the MoeA family.</text>
</comment>
<reference evidence="15 16" key="1">
    <citation type="journal article" date="2018" name="Nat. Ecol. Evol.">
        <title>Genomic signatures of mitonuclear coevolution across populations of Tigriopus californicus.</title>
        <authorList>
            <person name="Barreto F.S."/>
            <person name="Watson E.T."/>
            <person name="Lima T.G."/>
            <person name="Willett C.S."/>
            <person name="Edmands S."/>
            <person name="Li W."/>
            <person name="Burton R.S."/>
        </authorList>
    </citation>
    <scope>NUCLEOTIDE SEQUENCE [LARGE SCALE GENOMIC DNA]</scope>
    <source>
        <strain evidence="15 16">San Diego</strain>
    </source>
</reference>
<keyword evidence="16" id="KW-1185">Reference proteome</keyword>
<dbReference type="InterPro" id="IPR038987">
    <property type="entry name" value="MoeA-like"/>
</dbReference>
<dbReference type="FunFam" id="3.40.980.10:FF:000002">
    <property type="entry name" value="Molybdopterin molybdenumtransferase"/>
    <property type="match status" value="1"/>
</dbReference>
<dbReference type="GO" id="GO:0001522">
    <property type="term" value="P:pseudouridine synthesis"/>
    <property type="evidence" value="ECO:0007669"/>
    <property type="project" value="InterPro"/>
</dbReference>
<feature type="non-terminal residue" evidence="15">
    <location>
        <position position="1"/>
    </location>
</feature>
<keyword evidence="12" id="KW-0501">Molybdenum cofactor biosynthesis</keyword>
<keyword evidence="11" id="KW-0460">Magnesium</keyword>
<dbReference type="GO" id="GO:0099634">
    <property type="term" value="C:postsynaptic specialization membrane"/>
    <property type="evidence" value="ECO:0007669"/>
    <property type="project" value="GOC"/>
</dbReference>
<dbReference type="Proteomes" id="UP000318571">
    <property type="component" value="Chromosome 11"/>
</dbReference>
<dbReference type="GO" id="GO:0006396">
    <property type="term" value="P:RNA processing"/>
    <property type="evidence" value="ECO:0007669"/>
    <property type="project" value="InterPro"/>
</dbReference>
<keyword evidence="13" id="KW-0511">Multifunctional enzyme</keyword>
<sequence>AEPLSLSAPNHGLLAFLGRVWLGHCARPGGLCMAMAGFTAGTAGTAAKALRARQAWHMLQGGVLCFFKPNQCPLPALQDQISRQLTQELNRIHAQDQWHAYQHPTAVTADFATDLDQLGPAPPSYQRHPLALGAGFEPSDLFLHVVNPLPHRVGGVVLSTINHAALAHQIERAQCIRTYRVEVQLGRGTRTGFADGPVQERSRNPFLRRSQVDRILATIQSNYQRDAFDFAQVRLDSQAAYELAARGPIRPQMDSHALIYHCKCVQFEDSRMELEFSCINEDEDFILGFIQDLSLKLKTNATIHRMRCIRYGFFTLDHALLVKHATLSHVLTHTWIMPKVGILTVSDSVSQGQSVDRSGPILKDLVQDNADWTVMEQKCLPDENDQIQACLLAWSSPPLGLDLILTTGGTGFGPRDVTPEATEAILEKKAPGLVHRMMSQSLEVTPMAMLSRLSAGSRGQSLIINFPGSPKACRQCFRFVLPALGHAMDLLSGRIDQVRQLHGQMHGLATVSGCGHACAKPANGPPESTGVVGRPRKSPYPMIEVSQAQALVMANCAVLEVVEIASDGKGKRKVIGGITAGAQEEASISPGRCMRINTGAPIPKGADAVVQVEDTLLSQASADGEEELEIEILTMPQIGQDIRPIGSDIQSGSTVLNKYAVLSAAERGLLATVGVTRVQTFRNPVVSLLSTGNELQDPSDRQPLKPGFIRDSNKSTLTALLREHRFECFDAGIAIDDPEVLEAKLKLALEHGDIVVTTGSVSMGDRDILRQVLVSKFGAQIHFARVNMKPGKPTTFATLEYLGKTKRVLGLPGNPVSATVTAQLYLLPACRQMAGYLNPVPATVRAQLSQDLPLDPRPEYHRAVIRWDRGQAVAMASTTGNQISSRLLSLHAANALLMFPMRSEERNTLKAGEEVDALIIGQLIA</sequence>
<comment type="cofactor">
    <cofactor evidence="1">
        <name>Mg(2+)</name>
        <dbReference type="ChEBI" id="CHEBI:18420"/>
    </cofactor>
</comment>
<dbReference type="SUPFAM" id="SSF63882">
    <property type="entry name" value="MoeA N-terminal region -like"/>
    <property type="match status" value="1"/>
</dbReference>
<evidence type="ECO:0000259" key="14">
    <source>
        <dbReference type="SMART" id="SM00852"/>
    </source>
</evidence>
<feature type="domain" description="MoaB/Mog" evidence="14">
    <location>
        <begin position="687"/>
        <end position="832"/>
    </location>
</feature>
<dbReference type="PANTHER" id="PTHR10192:SF5">
    <property type="entry name" value="GEPHYRIN"/>
    <property type="match status" value="1"/>
</dbReference>
<dbReference type="GO" id="GO:0007529">
    <property type="term" value="P:establishment of synaptic specificity at neuromuscular junction"/>
    <property type="evidence" value="ECO:0007669"/>
    <property type="project" value="TreeGrafter"/>
</dbReference>
<dbReference type="InterPro" id="IPR036135">
    <property type="entry name" value="MoeA_linker/N_sf"/>
</dbReference>
<evidence type="ECO:0000256" key="7">
    <source>
        <dbReference type="ARBA" id="ARBA00022679"/>
    </source>
</evidence>
<comment type="pathway">
    <text evidence="2">Cofactor biosynthesis; molybdopterin biosynthesis.</text>
</comment>
<protein>
    <recommendedName>
        <fullName evidence="14">MoaB/Mog domain-containing protein</fullName>
    </recommendedName>
</protein>
<evidence type="ECO:0000256" key="1">
    <source>
        <dbReference type="ARBA" id="ARBA00001946"/>
    </source>
</evidence>
<dbReference type="InterPro" id="IPR036425">
    <property type="entry name" value="MoaB/Mog-like_dom_sf"/>
</dbReference>
<dbReference type="Gene3D" id="2.40.340.10">
    <property type="entry name" value="MoeA, C-terminal, domain IV"/>
    <property type="match status" value="1"/>
</dbReference>
<evidence type="ECO:0000256" key="5">
    <source>
        <dbReference type="ARBA" id="ARBA00008999"/>
    </source>
</evidence>
<dbReference type="GO" id="GO:0097112">
    <property type="term" value="P:gamma-aminobutyric acid receptor clustering"/>
    <property type="evidence" value="ECO:0007669"/>
    <property type="project" value="TreeGrafter"/>
</dbReference>
<organism evidence="15 16">
    <name type="scientific">Tigriopus californicus</name>
    <name type="common">Marine copepod</name>
    <dbReference type="NCBI Taxonomy" id="6832"/>
    <lineage>
        <taxon>Eukaryota</taxon>
        <taxon>Metazoa</taxon>
        <taxon>Ecdysozoa</taxon>
        <taxon>Arthropoda</taxon>
        <taxon>Crustacea</taxon>
        <taxon>Multicrustacea</taxon>
        <taxon>Hexanauplia</taxon>
        <taxon>Copepoda</taxon>
        <taxon>Harpacticoida</taxon>
        <taxon>Harpacticidae</taxon>
        <taxon>Tigriopus</taxon>
    </lineage>
</organism>
<dbReference type="GO" id="GO:0009982">
    <property type="term" value="F:pseudouridine synthase activity"/>
    <property type="evidence" value="ECO:0007669"/>
    <property type="project" value="InterPro"/>
</dbReference>
<evidence type="ECO:0000313" key="16">
    <source>
        <dbReference type="Proteomes" id="UP000318571"/>
    </source>
</evidence>
<dbReference type="InterPro" id="IPR020103">
    <property type="entry name" value="PsdUridine_synth_cat_dom_sf"/>
</dbReference>
<evidence type="ECO:0000256" key="2">
    <source>
        <dbReference type="ARBA" id="ARBA00005046"/>
    </source>
</evidence>
<dbReference type="PROSITE" id="PS01078">
    <property type="entry name" value="MOCF_BIOSYNTHESIS_1"/>
    <property type="match status" value="1"/>
</dbReference>
<evidence type="ECO:0000256" key="11">
    <source>
        <dbReference type="ARBA" id="ARBA00022842"/>
    </source>
</evidence>
<dbReference type="SUPFAM" id="SSF55120">
    <property type="entry name" value="Pseudouridine synthase"/>
    <property type="match status" value="1"/>
</dbReference>
<dbReference type="CDD" id="cd00886">
    <property type="entry name" value="MogA_MoaB"/>
    <property type="match status" value="1"/>
</dbReference>
<dbReference type="GO" id="GO:0098970">
    <property type="term" value="P:postsynaptic neurotransmitter receptor diffusion trapping"/>
    <property type="evidence" value="ECO:0007669"/>
    <property type="project" value="TreeGrafter"/>
</dbReference>
<keyword evidence="9" id="KW-0547">Nucleotide-binding</keyword>
<dbReference type="PROSITE" id="PS01079">
    <property type="entry name" value="MOCF_BIOSYNTHESIS_2"/>
    <property type="match status" value="1"/>
</dbReference>
<proteinExistence type="inferred from homology"/>
<dbReference type="GO" id="GO:0006777">
    <property type="term" value="P:Mo-molybdopterin cofactor biosynthetic process"/>
    <property type="evidence" value="ECO:0007669"/>
    <property type="project" value="UniProtKB-KW"/>
</dbReference>
<keyword evidence="8" id="KW-0479">Metal-binding</keyword>
<dbReference type="GO" id="GO:0005524">
    <property type="term" value="F:ATP binding"/>
    <property type="evidence" value="ECO:0007669"/>
    <property type="project" value="UniProtKB-KW"/>
</dbReference>
<evidence type="ECO:0000256" key="10">
    <source>
        <dbReference type="ARBA" id="ARBA00022840"/>
    </source>
</evidence>
<evidence type="ECO:0000256" key="13">
    <source>
        <dbReference type="ARBA" id="ARBA00023268"/>
    </source>
</evidence>
<comment type="caution">
    <text evidence="15">The sequence shown here is derived from an EMBL/GenBank/DDBJ whole genome shotgun (WGS) entry which is preliminary data.</text>
</comment>
<dbReference type="GO" id="GO:0005829">
    <property type="term" value="C:cytosol"/>
    <property type="evidence" value="ECO:0007669"/>
    <property type="project" value="TreeGrafter"/>
</dbReference>
<dbReference type="SUPFAM" id="SSF53218">
    <property type="entry name" value="Molybdenum cofactor biosynthesis proteins"/>
    <property type="match status" value="2"/>
</dbReference>
<dbReference type="GO" id="GO:0046872">
    <property type="term" value="F:metal ion binding"/>
    <property type="evidence" value="ECO:0007669"/>
    <property type="project" value="UniProtKB-KW"/>
</dbReference>
<comment type="similarity">
    <text evidence="3">In the N-terminal section; belongs to the MoaB/Mog family.</text>
</comment>
<comment type="similarity">
    <text evidence="5">Belongs to the pseudouridine synthase TruB family.</text>
</comment>
<evidence type="ECO:0000256" key="6">
    <source>
        <dbReference type="ARBA" id="ARBA00022505"/>
    </source>
</evidence>
<dbReference type="Gene3D" id="2.170.190.11">
    <property type="entry name" value="Molybdopterin biosynthesis moea protein, domain 3"/>
    <property type="match status" value="1"/>
</dbReference>
<dbReference type="CDD" id="cd00887">
    <property type="entry name" value="MoeA"/>
    <property type="match status" value="1"/>
</dbReference>
<dbReference type="InterPro" id="IPR005111">
    <property type="entry name" value="MoeA_C_domain_IV"/>
</dbReference>
<keyword evidence="6" id="KW-0500">Molybdenum</keyword>
<dbReference type="Pfam" id="PF01509">
    <property type="entry name" value="TruB_N"/>
    <property type="match status" value="1"/>
</dbReference>
<evidence type="ECO:0000256" key="9">
    <source>
        <dbReference type="ARBA" id="ARBA00022741"/>
    </source>
</evidence>
<dbReference type="STRING" id="6832.A0A553PKN2"/>
<dbReference type="InterPro" id="IPR005110">
    <property type="entry name" value="MoeA_linker/N"/>
</dbReference>
<dbReference type="UniPathway" id="UPA00344"/>
<dbReference type="InterPro" id="IPR008284">
    <property type="entry name" value="MoCF_biosynth_CS"/>
</dbReference>
<dbReference type="Gene3D" id="3.90.105.10">
    <property type="entry name" value="Molybdopterin biosynthesis moea protein, domain 2"/>
    <property type="match status" value="1"/>
</dbReference>
<evidence type="ECO:0000256" key="8">
    <source>
        <dbReference type="ARBA" id="ARBA00022723"/>
    </source>
</evidence>
<gene>
    <name evidence="15" type="ORF">TCAL_08967</name>
</gene>
<dbReference type="InterPro" id="IPR001453">
    <property type="entry name" value="MoaB/Mog_dom"/>
</dbReference>
<keyword evidence="10" id="KW-0067">ATP-binding</keyword>
<evidence type="ECO:0000256" key="4">
    <source>
        <dbReference type="ARBA" id="ARBA00008339"/>
    </source>
</evidence>
<evidence type="ECO:0000256" key="12">
    <source>
        <dbReference type="ARBA" id="ARBA00023150"/>
    </source>
</evidence>
<keyword evidence="7" id="KW-0808">Transferase</keyword>
<feature type="domain" description="MoaB/Mog" evidence="14">
    <location>
        <begin position="341"/>
        <end position="487"/>
    </location>
</feature>
<dbReference type="EMBL" id="VCGU01000003">
    <property type="protein sequence ID" value="TRY78236.1"/>
    <property type="molecule type" value="Genomic_DNA"/>
</dbReference>
<dbReference type="PANTHER" id="PTHR10192">
    <property type="entry name" value="MOLYBDOPTERIN BIOSYNTHESIS PROTEIN"/>
    <property type="match status" value="1"/>
</dbReference>
<dbReference type="GO" id="GO:0061599">
    <property type="term" value="F:molybdopterin molybdotransferase activity"/>
    <property type="evidence" value="ECO:0007669"/>
    <property type="project" value="TreeGrafter"/>
</dbReference>
<dbReference type="OMA" id="CFKINTG"/>
<dbReference type="Pfam" id="PF03453">
    <property type="entry name" value="MoeA_N"/>
    <property type="match status" value="1"/>
</dbReference>
<dbReference type="Gene3D" id="3.40.980.10">
    <property type="entry name" value="MoaB/Mog-like domain"/>
    <property type="match status" value="2"/>
</dbReference>
<dbReference type="FunFam" id="3.40.980.10:FF:000001">
    <property type="entry name" value="Molybdopterin molybdenumtransferase"/>
    <property type="match status" value="1"/>
</dbReference>
<dbReference type="InterPro" id="IPR002501">
    <property type="entry name" value="PsdUridine_synth_N"/>
</dbReference>